<dbReference type="GeneID" id="48058932"/>
<dbReference type="Proteomes" id="UP000597038">
    <property type="component" value="Unassembled WGS sequence"/>
</dbReference>
<keyword evidence="2" id="KW-1185">Reference proteome</keyword>
<dbReference type="EMBL" id="JAEDAQ010000002">
    <property type="protein sequence ID" value="MBH9580087.1"/>
    <property type="molecule type" value="Genomic_DNA"/>
</dbReference>
<sequence>MATHKDELLGKEFTTSDGRLLYVFGVVEPFIIASDGSLHMINDIKFDE</sequence>
<comment type="caution">
    <text evidence="1">The sequence shown here is derived from an EMBL/GenBank/DDBJ whole genome shotgun (WGS) entry which is preliminary data.</text>
</comment>
<evidence type="ECO:0000313" key="1">
    <source>
        <dbReference type="EMBL" id="MBH9580087.1"/>
    </source>
</evidence>
<dbReference type="RefSeq" id="WP_158701928.1">
    <property type="nucleotide sequence ID" value="NZ_CP027770.1"/>
</dbReference>
<gene>
    <name evidence="1" type="ORF">I9026_01710</name>
</gene>
<name>A0ABS0QLJ9_9STAP</name>
<organism evidence="1 2">
    <name type="scientific">Staphylococcus felis</name>
    <dbReference type="NCBI Taxonomy" id="46127"/>
    <lineage>
        <taxon>Bacteria</taxon>
        <taxon>Bacillati</taxon>
        <taxon>Bacillota</taxon>
        <taxon>Bacilli</taxon>
        <taxon>Bacillales</taxon>
        <taxon>Staphylococcaceae</taxon>
        <taxon>Staphylococcus</taxon>
    </lineage>
</organism>
<reference evidence="1 2" key="1">
    <citation type="submission" date="2020-12" db="EMBL/GenBank/DDBJ databases">
        <title>Genomic analysis of Staphylococcus felis from a cat with skin infection.</title>
        <authorList>
            <person name="Aslantas O."/>
            <person name="Keskin O."/>
            <person name="Buyukaltay K."/>
            <person name="Gullu Yucetepe A."/>
        </authorList>
    </citation>
    <scope>NUCLEOTIDE SEQUENCE [LARGE SCALE GENOMIC DNA]</scope>
    <source>
        <strain evidence="1 2">HARRANVET</strain>
    </source>
</reference>
<proteinExistence type="predicted"/>
<protein>
    <submittedName>
        <fullName evidence="1">Uncharacterized protein</fullName>
    </submittedName>
</protein>
<accession>A0ABS0QLJ9</accession>
<evidence type="ECO:0000313" key="2">
    <source>
        <dbReference type="Proteomes" id="UP000597038"/>
    </source>
</evidence>